<proteinExistence type="predicted"/>
<organism evidence="2 3">
    <name type="scientific">Artemisia annua</name>
    <name type="common">Sweet wormwood</name>
    <dbReference type="NCBI Taxonomy" id="35608"/>
    <lineage>
        <taxon>Eukaryota</taxon>
        <taxon>Viridiplantae</taxon>
        <taxon>Streptophyta</taxon>
        <taxon>Embryophyta</taxon>
        <taxon>Tracheophyta</taxon>
        <taxon>Spermatophyta</taxon>
        <taxon>Magnoliopsida</taxon>
        <taxon>eudicotyledons</taxon>
        <taxon>Gunneridae</taxon>
        <taxon>Pentapetalae</taxon>
        <taxon>asterids</taxon>
        <taxon>campanulids</taxon>
        <taxon>Asterales</taxon>
        <taxon>Asteraceae</taxon>
        <taxon>Asteroideae</taxon>
        <taxon>Anthemideae</taxon>
        <taxon>Artemisiinae</taxon>
        <taxon>Artemisia</taxon>
    </lineage>
</organism>
<protein>
    <submittedName>
        <fullName evidence="2">Uncharacterized protein</fullName>
    </submittedName>
</protein>
<comment type="caution">
    <text evidence="2">The sequence shown here is derived from an EMBL/GenBank/DDBJ whole genome shotgun (WGS) entry which is preliminary data.</text>
</comment>
<dbReference type="Proteomes" id="UP000245207">
    <property type="component" value="Unassembled WGS sequence"/>
</dbReference>
<feature type="compositionally biased region" description="Basic and acidic residues" evidence="1">
    <location>
        <begin position="7"/>
        <end position="16"/>
    </location>
</feature>
<reference evidence="2 3" key="1">
    <citation type="journal article" date="2018" name="Mol. Plant">
        <title>The genome of Artemisia annua provides insight into the evolution of Asteraceae family and artemisinin biosynthesis.</title>
        <authorList>
            <person name="Shen Q."/>
            <person name="Zhang L."/>
            <person name="Liao Z."/>
            <person name="Wang S."/>
            <person name="Yan T."/>
            <person name="Shi P."/>
            <person name="Liu M."/>
            <person name="Fu X."/>
            <person name="Pan Q."/>
            <person name="Wang Y."/>
            <person name="Lv Z."/>
            <person name="Lu X."/>
            <person name="Zhang F."/>
            <person name="Jiang W."/>
            <person name="Ma Y."/>
            <person name="Chen M."/>
            <person name="Hao X."/>
            <person name="Li L."/>
            <person name="Tang Y."/>
            <person name="Lv G."/>
            <person name="Zhou Y."/>
            <person name="Sun X."/>
            <person name="Brodelius P.E."/>
            <person name="Rose J.K.C."/>
            <person name="Tang K."/>
        </authorList>
    </citation>
    <scope>NUCLEOTIDE SEQUENCE [LARGE SCALE GENOMIC DNA]</scope>
    <source>
        <strain evidence="3">cv. Huhao1</strain>
        <tissue evidence="2">Leaf</tissue>
    </source>
</reference>
<feature type="region of interest" description="Disordered" evidence="1">
    <location>
        <begin position="1"/>
        <end position="20"/>
    </location>
</feature>
<gene>
    <name evidence="2" type="ORF">CTI12_AA110590</name>
</gene>
<evidence type="ECO:0000313" key="2">
    <source>
        <dbReference type="EMBL" id="PWA89693.1"/>
    </source>
</evidence>
<accession>A0A2U1PVE5</accession>
<evidence type="ECO:0000256" key="1">
    <source>
        <dbReference type="SAM" id="MobiDB-lite"/>
    </source>
</evidence>
<evidence type="ECO:0000313" key="3">
    <source>
        <dbReference type="Proteomes" id="UP000245207"/>
    </source>
</evidence>
<keyword evidence="3" id="KW-1185">Reference proteome</keyword>
<dbReference type="AlphaFoldDB" id="A0A2U1PVE5"/>
<sequence>MDQNDSSTHKMSDGKHPRQGPWTLFATKHYVVVDVLVTKGMKVKEGDPLLVLDIKQQATMAKSTRSTQSKRFKTPQAVSDEGLNYGQANKKQKQYDFMQQLEESRIIKNQISFVFHKIVTVSLIICAKRSLNPIGCKPLKCDRISGFRPLVKTVYDSDLLKRVRQVNDIGQTKRRTLTAQGNCLVAEVMVVKGMEVKPREPLYLGIQQVVFGGRSMGDWEEGMKNPEDGYKSFKILDWYDPQSSSVEAESGPRSGQKNINLIHRIACLFHIVPFGSTLGCFRIGMLPVFPHSLIMLQLSDPQTYSPSKSESTTVPFTVNLYHDGFSVENFIAYMEGDFKIKDNVDFEDMFIRSCSIR</sequence>
<name>A0A2U1PVE5_ARTAN</name>
<dbReference type="EMBL" id="PKPP01000697">
    <property type="protein sequence ID" value="PWA89693.1"/>
    <property type="molecule type" value="Genomic_DNA"/>
</dbReference>